<dbReference type="InterPro" id="IPR042103">
    <property type="entry name" value="SerRS_1_N_sf"/>
</dbReference>
<keyword evidence="8 16" id="KW-0067">ATP-binding</keyword>
<dbReference type="PANTHER" id="PTHR43697">
    <property type="entry name" value="SERYL-TRNA SYNTHETASE"/>
    <property type="match status" value="1"/>
</dbReference>
<dbReference type="InterPro" id="IPR015866">
    <property type="entry name" value="Ser-tRNA-synth_1_N"/>
</dbReference>
<evidence type="ECO:0000256" key="7">
    <source>
        <dbReference type="ARBA" id="ARBA00022741"/>
    </source>
</evidence>
<gene>
    <name evidence="19" type="ORF">A2572_04590</name>
</gene>
<evidence type="ECO:0000313" key="19">
    <source>
        <dbReference type="EMBL" id="OGD83044.1"/>
    </source>
</evidence>
<comment type="pathway">
    <text evidence="2">Aminoacyl-tRNA biosynthesis; selenocysteinyl-tRNA(Sec) biosynthesis; L-seryl-tRNA(Sec) from L-serine and tRNA(Sec): step 1/1.</text>
</comment>
<dbReference type="Pfam" id="PF02403">
    <property type="entry name" value="Seryl_tRNA_N"/>
    <property type="match status" value="1"/>
</dbReference>
<protein>
    <recommendedName>
        <fullName evidence="11 14">Serine--tRNA ligase</fullName>
        <ecNumber evidence="4 14">6.1.1.11</ecNumber>
    </recommendedName>
</protein>
<evidence type="ECO:0000256" key="4">
    <source>
        <dbReference type="ARBA" id="ARBA00012840"/>
    </source>
</evidence>
<proteinExistence type="inferred from homology"/>
<keyword evidence="7" id="KW-0547">Nucleotide-binding</keyword>
<feature type="coiled-coil region" evidence="17">
    <location>
        <begin position="31"/>
        <end position="62"/>
    </location>
</feature>
<reference evidence="19 20" key="1">
    <citation type="journal article" date="2016" name="Nat. Commun.">
        <title>Thousands of microbial genomes shed light on interconnected biogeochemical processes in an aquifer system.</title>
        <authorList>
            <person name="Anantharaman K."/>
            <person name="Brown C.T."/>
            <person name="Hug L.A."/>
            <person name="Sharon I."/>
            <person name="Castelle C.J."/>
            <person name="Probst A.J."/>
            <person name="Thomas B.C."/>
            <person name="Singh A."/>
            <person name="Wilkins M.J."/>
            <person name="Karaoz U."/>
            <person name="Brodie E.L."/>
            <person name="Williams K.H."/>
            <person name="Hubbard S.S."/>
            <person name="Banfield J.F."/>
        </authorList>
    </citation>
    <scope>NUCLEOTIDE SEQUENCE [LARGE SCALE GENOMIC DNA]</scope>
</reference>
<keyword evidence="5" id="KW-0963">Cytoplasm</keyword>
<keyword evidence="6 19" id="KW-0436">Ligase</keyword>
<comment type="caution">
    <text evidence="19">The sequence shown here is derived from an EMBL/GenBank/DDBJ whole genome shotgun (WGS) entry which is preliminary data.</text>
</comment>
<dbReference type="Gene3D" id="3.30.930.10">
    <property type="entry name" value="Bira Bifunctional Protein, Domain 2"/>
    <property type="match status" value="1"/>
</dbReference>
<dbReference type="PANTHER" id="PTHR43697:SF1">
    <property type="entry name" value="SERINE--TRNA LIGASE"/>
    <property type="match status" value="1"/>
</dbReference>
<evidence type="ECO:0000259" key="18">
    <source>
        <dbReference type="PROSITE" id="PS50862"/>
    </source>
</evidence>
<organism evidence="19 20">
    <name type="scientific">Candidatus Collierbacteria bacterium RIFOXYD1_FULL_40_9</name>
    <dbReference type="NCBI Taxonomy" id="1817731"/>
    <lineage>
        <taxon>Bacteria</taxon>
        <taxon>Candidatus Collieribacteriota</taxon>
    </lineage>
</organism>
<dbReference type="Pfam" id="PF00587">
    <property type="entry name" value="tRNA-synt_2b"/>
    <property type="match status" value="1"/>
</dbReference>
<dbReference type="Proteomes" id="UP000179237">
    <property type="component" value="Unassembled WGS sequence"/>
</dbReference>
<feature type="binding site" evidence="15">
    <location>
        <position position="255"/>
    </location>
    <ligand>
        <name>L-serine</name>
        <dbReference type="ChEBI" id="CHEBI:33384"/>
    </ligand>
</feature>
<dbReference type="CDD" id="cd00770">
    <property type="entry name" value="SerRS_core"/>
    <property type="match status" value="1"/>
</dbReference>
<dbReference type="SUPFAM" id="SSF46589">
    <property type="entry name" value="tRNA-binding arm"/>
    <property type="match status" value="1"/>
</dbReference>
<dbReference type="GO" id="GO:0005524">
    <property type="term" value="F:ATP binding"/>
    <property type="evidence" value="ECO:0007669"/>
    <property type="project" value="UniProtKB-KW"/>
</dbReference>
<evidence type="ECO:0000256" key="15">
    <source>
        <dbReference type="PIRSR" id="PIRSR001529-1"/>
    </source>
</evidence>
<keyword evidence="9" id="KW-0648">Protein biosynthesis</keyword>
<evidence type="ECO:0000256" key="5">
    <source>
        <dbReference type="ARBA" id="ARBA00022490"/>
    </source>
</evidence>
<dbReference type="EC" id="6.1.1.11" evidence="4 14"/>
<dbReference type="GO" id="GO:0004828">
    <property type="term" value="F:serine-tRNA ligase activity"/>
    <property type="evidence" value="ECO:0007669"/>
    <property type="project" value="UniProtKB-UniRule"/>
</dbReference>
<dbReference type="PRINTS" id="PR00981">
    <property type="entry name" value="TRNASYNTHSER"/>
</dbReference>
<evidence type="ECO:0000256" key="6">
    <source>
        <dbReference type="ARBA" id="ARBA00022598"/>
    </source>
</evidence>
<dbReference type="InterPro" id="IPR033729">
    <property type="entry name" value="SerRS_core"/>
</dbReference>
<evidence type="ECO:0000313" key="20">
    <source>
        <dbReference type="Proteomes" id="UP000179237"/>
    </source>
</evidence>
<evidence type="ECO:0000256" key="9">
    <source>
        <dbReference type="ARBA" id="ARBA00022917"/>
    </source>
</evidence>
<dbReference type="InterPro" id="IPR002314">
    <property type="entry name" value="aa-tRNA-synt_IIb"/>
</dbReference>
<dbReference type="PROSITE" id="PS50862">
    <property type="entry name" value="AA_TRNA_LIGASE_II"/>
    <property type="match status" value="1"/>
</dbReference>
<evidence type="ECO:0000256" key="16">
    <source>
        <dbReference type="PIRSR" id="PIRSR001529-2"/>
    </source>
</evidence>
<feature type="site" description="Important for serine binding" evidence="15">
    <location>
        <position position="379"/>
    </location>
</feature>
<dbReference type="GO" id="GO:0005737">
    <property type="term" value="C:cytoplasm"/>
    <property type="evidence" value="ECO:0007669"/>
    <property type="project" value="UniProtKB-SubCell"/>
</dbReference>
<comment type="similarity">
    <text evidence="3">Belongs to the class-II aminoacyl-tRNA synthetase family. Type-1 seryl-tRNA synthetase subfamily.</text>
</comment>
<evidence type="ECO:0000256" key="2">
    <source>
        <dbReference type="ARBA" id="ARBA00005045"/>
    </source>
</evidence>
<feature type="domain" description="Aminoacyl-transfer RNA synthetases class-II family profile" evidence="18">
    <location>
        <begin position="134"/>
        <end position="404"/>
    </location>
</feature>
<feature type="binding site" evidence="16">
    <location>
        <begin position="271"/>
        <end position="274"/>
    </location>
    <ligand>
        <name>ATP</name>
        <dbReference type="ChEBI" id="CHEBI:30616"/>
    </ligand>
</feature>
<keyword evidence="10" id="KW-0030">Aminoacyl-tRNA synthetase</keyword>
<feature type="binding site" evidence="16">
    <location>
        <begin position="255"/>
        <end position="257"/>
    </location>
    <ligand>
        <name>ATP</name>
        <dbReference type="ChEBI" id="CHEBI:30616"/>
    </ligand>
</feature>
<evidence type="ECO:0000256" key="13">
    <source>
        <dbReference type="ARBA" id="ARBA00048823"/>
    </source>
</evidence>
<dbReference type="AlphaFoldDB" id="A0A1F5FTZ2"/>
<evidence type="ECO:0000256" key="17">
    <source>
        <dbReference type="SAM" id="Coils"/>
    </source>
</evidence>
<dbReference type="EMBL" id="MFAQ01000030">
    <property type="protein sequence ID" value="OGD83044.1"/>
    <property type="molecule type" value="Genomic_DNA"/>
</dbReference>
<feature type="binding site" evidence="15">
    <location>
        <position position="377"/>
    </location>
    <ligand>
        <name>L-serine</name>
        <dbReference type="ChEBI" id="CHEBI:33384"/>
    </ligand>
</feature>
<dbReference type="PIRSF" id="PIRSF001529">
    <property type="entry name" value="Ser-tRNA-synth_IIa"/>
    <property type="match status" value="1"/>
</dbReference>
<dbReference type="InterPro" id="IPR010978">
    <property type="entry name" value="tRNA-bd_arm"/>
</dbReference>
<dbReference type="GO" id="GO:0006434">
    <property type="term" value="P:seryl-tRNA aminoacylation"/>
    <property type="evidence" value="ECO:0007669"/>
    <property type="project" value="UniProtKB-UniRule"/>
</dbReference>
<dbReference type="InterPro" id="IPR002317">
    <property type="entry name" value="Ser-tRNA-ligase_type_1"/>
</dbReference>
<feature type="binding site" evidence="16">
    <location>
        <begin position="344"/>
        <end position="347"/>
    </location>
    <ligand>
        <name>ATP</name>
        <dbReference type="ChEBI" id="CHEBI:30616"/>
    </ligand>
</feature>
<evidence type="ECO:0000256" key="10">
    <source>
        <dbReference type="ARBA" id="ARBA00023146"/>
    </source>
</evidence>
<evidence type="ECO:0000256" key="1">
    <source>
        <dbReference type="ARBA" id="ARBA00004496"/>
    </source>
</evidence>
<dbReference type="SUPFAM" id="SSF55681">
    <property type="entry name" value="Class II aaRS and biotin synthetases"/>
    <property type="match status" value="1"/>
</dbReference>
<evidence type="ECO:0000256" key="11">
    <source>
        <dbReference type="ARBA" id="ARBA00039158"/>
    </source>
</evidence>
<accession>A0A1F5FTZ2</accession>
<comment type="subcellular location">
    <subcellularLocation>
        <location evidence="1">Cytoplasm</location>
    </subcellularLocation>
</comment>
<sequence length="419" mass="47918">MLEINYIRQNTDTVKQAASNKQFDSKIIDAVLEVDSQRKSLLLQVEELRRQANANVADLKGKPSDEQIAKGKQIKQQLQELEPVLSETEKKFQELMYQVPNPAADDVPVAKDESGNVEVKKWGDIPKFDFPVLPHEELAENLDLLDNKRAVRIAGSRAYFTKNDLVLLEYGLLMYALKKMVSQGYTPMTVPWMVNDDAMRGTGYFPWGKEDHYQTQDGQRLIGTAEVSLTAFYKDETLNEKDLPVRMVGISPCYRREVGSYGKDTKGIFRVHQFNKVEQVVYTVADEEETRKMHDKMLSDTESLLQELKLPYHVLLMCTGDMGAGQRRKYDVEVWFPSQNAYRETHSDSYFNDFQSRRLNIRYKASDGTLKHVYTLNNTVVATPRILGAILENYQRADGSVKVPDILVPFVGKEVITRA</sequence>
<dbReference type="InterPro" id="IPR006195">
    <property type="entry name" value="aa-tRNA-synth_II"/>
</dbReference>
<comment type="catalytic activity">
    <reaction evidence="12">
        <text>tRNA(Sec) + L-serine + ATP = L-seryl-tRNA(Sec) + AMP + diphosphate + H(+)</text>
        <dbReference type="Rhea" id="RHEA:42580"/>
        <dbReference type="Rhea" id="RHEA-COMP:9742"/>
        <dbReference type="Rhea" id="RHEA-COMP:10128"/>
        <dbReference type="ChEBI" id="CHEBI:15378"/>
        <dbReference type="ChEBI" id="CHEBI:30616"/>
        <dbReference type="ChEBI" id="CHEBI:33019"/>
        <dbReference type="ChEBI" id="CHEBI:33384"/>
        <dbReference type="ChEBI" id="CHEBI:78442"/>
        <dbReference type="ChEBI" id="CHEBI:78533"/>
        <dbReference type="ChEBI" id="CHEBI:456215"/>
        <dbReference type="EC" id="6.1.1.11"/>
    </reaction>
</comment>
<evidence type="ECO:0000256" key="12">
    <source>
        <dbReference type="ARBA" id="ARBA00047929"/>
    </source>
</evidence>
<evidence type="ECO:0000256" key="3">
    <source>
        <dbReference type="ARBA" id="ARBA00010728"/>
    </source>
</evidence>
<feature type="binding site" evidence="15">
    <location>
        <position position="278"/>
    </location>
    <ligand>
        <name>L-serine</name>
        <dbReference type="ChEBI" id="CHEBI:33384"/>
    </ligand>
</feature>
<dbReference type="InterPro" id="IPR045864">
    <property type="entry name" value="aa-tRNA-synth_II/BPL/LPL"/>
</dbReference>
<evidence type="ECO:0000256" key="8">
    <source>
        <dbReference type="ARBA" id="ARBA00022840"/>
    </source>
</evidence>
<keyword evidence="17" id="KW-0175">Coiled coil</keyword>
<dbReference type="NCBIfam" id="TIGR00414">
    <property type="entry name" value="serS"/>
    <property type="match status" value="1"/>
</dbReference>
<evidence type="ECO:0000256" key="14">
    <source>
        <dbReference type="NCBIfam" id="TIGR00414"/>
    </source>
</evidence>
<dbReference type="Gene3D" id="1.10.287.40">
    <property type="entry name" value="Serine-tRNA synthetase, tRNA binding domain"/>
    <property type="match status" value="1"/>
</dbReference>
<feature type="binding site" evidence="15">
    <location>
        <position position="224"/>
    </location>
    <ligand>
        <name>L-serine</name>
        <dbReference type="ChEBI" id="CHEBI:33384"/>
    </ligand>
</feature>
<name>A0A1F5FTZ2_9BACT</name>
<comment type="catalytic activity">
    <reaction evidence="13">
        <text>tRNA(Ser) + L-serine + ATP = L-seryl-tRNA(Ser) + AMP + diphosphate + H(+)</text>
        <dbReference type="Rhea" id="RHEA:12292"/>
        <dbReference type="Rhea" id="RHEA-COMP:9669"/>
        <dbReference type="Rhea" id="RHEA-COMP:9703"/>
        <dbReference type="ChEBI" id="CHEBI:15378"/>
        <dbReference type="ChEBI" id="CHEBI:30616"/>
        <dbReference type="ChEBI" id="CHEBI:33019"/>
        <dbReference type="ChEBI" id="CHEBI:33384"/>
        <dbReference type="ChEBI" id="CHEBI:78442"/>
        <dbReference type="ChEBI" id="CHEBI:78533"/>
        <dbReference type="ChEBI" id="CHEBI:456215"/>
        <dbReference type="EC" id="6.1.1.11"/>
    </reaction>
</comment>